<keyword evidence="10" id="KW-0915">Sodium</keyword>
<keyword evidence="13" id="KW-0675">Receptor</keyword>
<dbReference type="GO" id="GO:0005315">
    <property type="term" value="F:phosphate transmembrane transporter activity"/>
    <property type="evidence" value="ECO:0007669"/>
    <property type="project" value="InterPro"/>
</dbReference>
<dbReference type="GO" id="GO:0015293">
    <property type="term" value="F:symporter activity"/>
    <property type="evidence" value="ECO:0007669"/>
    <property type="project" value="UniProtKB-KW"/>
</dbReference>
<proteinExistence type="inferred from homology"/>
<evidence type="ECO:0000256" key="19">
    <source>
        <dbReference type="SAM" id="MobiDB-lite"/>
    </source>
</evidence>
<evidence type="ECO:0000256" key="16">
    <source>
        <dbReference type="ARBA" id="ARBA00035083"/>
    </source>
</evidence>
<keyword evidence="22" id="KW-1185">Reference proteome</keyword>
<organism evidence="21 22">
    <name type="scientific">Albula glossodonta</name>
    <name type="common">roundjaw bonefish</name>
    <dbReference type="NCBI Taxonomy" id="121402"/>
    <lineage>
        <taxon>Eukaryota</taxon>
        <taxon>Metazoa</taxon>
        <taxon>Chordata</taxon>
        <taxon>Craniata</taxon>
        <taxon>Vertebrata</taxon>
        <taxon>Euteleostomi</taxon>
        <taxon>Actinopterygii</taxon>
        <taxon>Neopterygii</taxon>
        <taxon>Teleostei</taxon>
        <taxon>Albuliformes</taxon>
        <taxon>Albulidae</taxon>
        <taxon>Albula</taxon>
    </lineage>
</organism>
<dbReference type="GO" id="GO:0035435">
    <property type="term" value="P:phosphate ion transmembrane transport"/>
    <property type="evidence" value="ECO:0007669"/>
    <property type="project" value="TreeGrafter"/>
</dbReference>
<evidence type="ECO:0000256" key="12">
    <source>
        <dbReference type="ARBA" id="ARBA00023136"/>
    </source>
</evidence>
<feature type="region of interest" description="Disordered" evidence="19">
    <location>
        <begin position="146"/>
        <end position="184"/>
    </location>
</feature>
<evidence type="ECO:0000256" key="11">
    <source>
        <dbReference type="ARBA" id="ARBA00023065"/>
    </source>
</evidence>
<sequence length="232" mass="25282">MAALQPELVNPHPAHSQTTQGLFFLIQQLSLTSANSNTLTNASLSPRRSQRSCFAFCELGSTAMLLRAVAELAVSYSPPPHPDSAASPVSPHLLLPGVGSVVAVGWIRSKKAVDWRLFRNIFLAWFVTVPVAGLFSAAIMALFPTRPMGNANQPERERKRVGDESGVRESEGREQRRGGEIMSVGSQATWKTSRIFGGPHIMCQAGPEQGGQKFGKRPIWQDRLTQQVYSAS</sequence>
<feature type="transmembrane region" description="Helical" evidence="20">
    <location>
        <begin position="121"/>
        <end position="143"/>
    </location>
</feature>
<dbReference type="OrthoDB" id="260807at2759"/>
<evidence type="ECO:0000256" key="10">
    <source>
        <dbReference type="ARBA" id="ARBA00023053"/>
    </source>
</evidence>
<gene>
    <name evidence="21" type="ORF">JZ751_029658</name>
</gene>
<keyword evidence="8" id="KW-0769">Symport</keyword>
<accession>A0A8T2NHR9</accession>
<keyword evidence="15" id="KW-0739">Sodium transport</keyword>
<keyword evidence="9 20" id="KW-1133">Transmembrane helix</keyword>
<comment type="catalytic activity">
    <reaction evidence="16">
        <text>2 Na(+)(out) + phosphate(out) = 2 Na(+)(in) + phosphate(in)</text>
        <dbReference type="Rhea" id="RHEA:71259"/>
        <dbReference type="ChEBI" id="CHEBI:29101"/>
        <dbReference type="ChEBI" id="CHEBI:43474"/>
    </reaction>
</comment>
<dbReference type="PANTHER" id="PTHR11101">
    <property type="entry name" value="PHOSPHATE TRANSPORTER"/>
    <property type="match status" value="1"/>
</dbReference>
<comment type="similarity">
    <text evidence="2">Belongs to the inorganic phosphate transporter (PiT) (TC 2.A.20) family.</text>
</comment>
<evidence type="ECO:0000256" key="15">
    <source>
        <dbReference type="ARBA" id="ARBA00023201"/>
    </source>
</evidence>
<dbReference type="PANTHER" id="PTHR11101:SF83">
    <property type="entry name" value="SODIUM-DEPENDENT PHOSPHATE TRANSPORTER 2"/>
    <property type="match status" value="1"/>
</dbReference>
<dbReference type="GO" id="GO:0016324">
    <property type="term" value="C:apical plasma membrane"/>
    <property type="evidence" value="ECO:0007669"/>
    <property type="project" value="UniProtKB-SubCell"/>
</dbReference>
<evidence type="ECO:0000256" key="4">
    <source>
        <dbReference type="ARBA" id="ARBA00022448"/>
    </source>
</evidence>
<evidence type="ECO:0000256" key="1">
    <source>
        <dbReference type="ARBA" id="ARBA00004424"/>
    </source>
</evidence>
<evidence type="ECO:0000313" key="21">
    <source>
        <dbReference type="EMBL" id="KAG9337178.1"/>
    </source>
</evidence>
<keyword evidence="14" id="KW-0325">Glycoprotein</keyword>
<reference evidence="21" key="1">
    <citation type="thesis" date="2021" institute="BYU ScholarsArchive" country="Provo, UT, USA">
        <title>Applications of and Algorithms for Genome Assembly and Genomic Analyses with an Emphasis on Marine Teleosts.</title>
        <authorList>
            <person name="Pickett B.D."/>
        </authorList>
    </citation>
    <scope>NUCLEOTIDE SEQUENCE</scope>
    <source>
        <strain evidence="21">HI-2016</strain>
    </source>
</reference>
<evidence type="ECO:0000256" key="5">
    <source>
        <dbReference type="ARBA" id="ARBA00022475"/>
    </source>
</evidence>
<comment type="caution">
    <text evidence="21">The sequence shown here is derived from an EMBL/GenBank/DDBJ whole genome shotgun (WGS) entry which is preliminary data.</text>
</comment>
<feature type="compositionally biased region" description="Basic and acidic residues" evidence="19">
    <location>
        <begin position="154"/>
        <end position="179"/>
    </location>
</feature>
<comment type="subcellular location">
    <subcellularLocation>
        <location evidence="1">Apical cell membrane</location>
        <topology evidence="1">Multi-pass membrane protein</topology>
    </subcellularLocation>
</comment>
<keyword evidence="4" id="KW-0813">Transport</keyword>
<keyword evidence="5" id="KW-1003">Cell membrane</keyword>
<dbReference type="InterPro" id="IPR001204">
    <property type="entry name" value="Phos_transporter"/>
</dbReference>
<dbReference type="EMBL" id="JAFBMS010000093">
    <property type="protein sequence ID" value="KAG9337178.1"/>
    <property type="molecule type" value="Genomic_DNA"/>
</dbReference>
<protein>
    <recommendedName>
        <fullName evidence="17">Sodium-dependent phosphate transporter 2</fullName>
    </recommendedName>
    <alternativeName>
        <fullName evidence="18">Solute carrier family 20 member 2</fullName>
    </alternativeName>
</protein>
<evidence type="ECO:0000256" key="17">
    <source>
        <dbReference type="ARBA" id="ARBA00039342"/>
    </source>
</evidence>
<comment type="subunit">
    <text evidence="3">Homodimer.</text>
</comment>
<keyword evidence="6" id="KW-0592">Phosphate transport</keyword>
<dbReference type="Proteomes" id="UP000824540">
    <property type="component" value="Unassembled WGS sequence"/>
</dbReference>
<keyword evidence="11" id="KW-0406">Ion transport</keyword>
<name>A0A8T2NHR9_9TELE</name>
<evidence type="ECO:0000256" key="8">
    <source>
        <dbReference type="ARBA" id="ARBA00022847"/>
    </source>
</evidence>
<evidence type="ECO:0000256" key="7">
    <source>
        <dbReference type="ARBA" id="ARBA00022692"/>
    </source>
</evidence>
<evidence type="ECO:0000256" key="9">
    <source>
        <dbReference type="ARBA" id="ARBA00022989"/>
    </source>
</evidence>
<evidence type="ECO:0000256" key="13">
    <source>
        <dbReference type="ARBA" id="ARBA00023170"/>
    </source>
</evidence>
<evidence type="ECO:0000256" key="20">
    <source>
        <dbReference type="SAM" id="Phobius"/>
    </source>
</evidence>
<keyword evidence="12 20" id="KW-0472">Membrane</keyword>
<evidence type="ECO:0000256" key="18">
    <source>
        <dbReference type="ARBA" id="ARBA00041753"/>
    </source>
</evidence>
<dbReference type="Pfam" id="PF01384">
    <property type="entry name" value="PHO4"/>
    <property type="match status" value="1"/>
</dbReference>
<evidence type="ECO:0000256" key="3">
    <source>
        <dbReference type="ARBA" id="ARBA00011738"/>
    </source>
</evidence>
<keyword evidence="7 20" id="KW-0812">Transmembrane</keyword>
<evidence type="ECO:0000256" key="6">
    <source>
        <dbReference type="ARBA" id="ARBA00022592"/>
    </source>
</evidence>
<evidence type="ECO:0000313" key="22">
    <source>
        <dbReference type="Proteomes" id="UP000824540"/>
    </source>
</evidence>
<dbReference type="AlphaFoldDB" id="A0A8T2NHR9"/>
<dbReference type="GO" id="GO:0006814">
    <property type="term" value="P:sodium ion transport"/>
    <property type="evidence" value="ECO:0007669"/>
    <property type="project" value="UniProtKB-KW"/>
</dbReference>
<evidence type="ECO:0000256" key="14">
    <source>
        <dbReference type="ARBA" id="ARBA00023180"/>
    </source>
</evidence>
<evidence type="ECO:0000256" key="2">
    <source>
        <dbReference type="ARBA" id="ARBA00009916"/>
    </source>
</evidence>